<organism evidence="2 3">
    <name type="scientific">Chitinophaga hostae</name>
    <dbReference type="NCBI Taxonomy" id="2831022"/>
    <lineage>
        <taxon>Bacteria</taxon>
        <taxon>Pseudomonadati</taxon>
        <taxon>Bacteroidota</taxon>
        <taxon>Chitinophagia</taxon>
        <taxon>Chitinophagales</taxon>
        <taxon>Chitinophagaceae</taxon>
        <taxon>Chitinophaga</taxon>
    </lineage>
</organism>
<evidence type="ECO:0000256" key="1">
    <source>
        <dbReference type="SAM" id="SignalP"/>
    </source>
</evidence>
<dbReference type="Pfam" id="PF24996">
    <property type="entry name" value="NANM"/>
    <property type="match status" value="1"/>
</dbReference>
<dbReference type="EMBL" id="JAGTXB010000004">
    <property type="protein sequence ID" value="MBS0027731.1"/>
    <property type="molecule type" value="Genomic_DNA"/>
</dbReference>
<feature type="chain" id="PRO_5046111081" description="Cyclically-permuted mutarotase family protein" evidence="1">
    <location>
        <begin position="20"/>
        <end position="385"/>
    </location>
</feature>
<evidence type="ECO:0008006" key="4">
    <source>
        <dbReference type="Google" id="ProtNLM"/>
    </source>
</evidence>
<dbReference type="Proteomes" id="UP000676386">
    <property type="component" value="Unassembled WGS sequence"/>
</dbReference>
<evidence type="ECO:0000313" key="3">
    <source>
        <dbReference type="Proteomes" id="UP000676386"/>
    </source>
</evidence>
<dbReference type="InterPro" id="IPR015915">
    <property type="entry name" value="Kelch-typ_b-propeller"/>
</dbReference>
<proteinExistence type="predicted"/>
<sequence length="385" mass="40732">MKQLLYILTMAAMVTNINAQTKIVPDIVWSVAAALPPAPGKELQPGVAGPVTGISGNVLVVAGGANFPEGMPWNGGKKKYHDVIYLFHHTASGAIAPGKVSRQRLPQPLAYAVNVTTPAGLVYIGGENESGISNQVTLLTCKPPANDIQFTRLTALPLPLTNAAAAYSAHTIYVAGGESPAGTSAKCFSLDISKPGAVWQTLPDIPIPAAFAVLAVQQNGLYLLGGRRKNANAISDIFNTVYHFDFSTRQWQTVAPLPYAVSAGTGVAIGPTGILLCSGDKGDVFSKVEKLNTVISREENEPSKQTLLAERNALLNQHPGFTREVLLYNTSTSRCARLSPLTIAGPVTTTAVLWQGDIIIPAGEIRAGVRTPQIISGKINDRHEK</sequence>
<comment type="caution">
    <text evidence="2">The sequence shown here is derived from an EMBL/GenBank/DDBJ whole genome shotgun (WGS) entry which is preliminary data.</text>
</comment>
<keyword evidence="1" id="KW-0732">Signal</keyword>
<protein>
    <recommendedName>
        <fullName evidence="4">Cyclically-permuted mutarotase family protein</fullName>
    </recommendedName>
</protein>
<evidence type="ECO:0000313" key="2">
    <source>
        <dbReference type="EMBL" id="MBS0027731.1"/>
    </source>
</evidence>
<gene>
    <name evidence="2" type="ORF">KE626_10465</name>
</gene>
<dbReference type="RefSeq" id="WP_211972843.1">
    <property type="nucleotide sequence ID" value="NZ_CBFHAM010000001.1"/>
</dbReference>
<name>A0ABS5IXR3_9BACT</name>
<keyword evidence="3" id="KW-1185">Reference proteome</keyword>
<reference evidence="2 3" key="1">
    <citation type="submission" date="2021-04" db="EMBL/GenBank/DDBJ databases">
        <title>Chitinophaga sp. nov., isolated from the rhizosphere soil.</title>
        <authorList>
            <person name="He S."/>
        </authorList>
    </citation>
    <scope>NUCLEOTIDE SEQUENCE [LARGE SCALE GENOMIC DNA]</scope>
    <source>
        <strain evidence="2 3">2R12</strain>
    </source>
</reference>
<dbReference type="PANTHER" id="PTHR45632">
    <property type="entry name" value="LD33804P"/>
    <property type="match status" value="1"/>
</dbReference>
<dbReference type="SUPFAM" id="SSF117281">
    <property type="entry name" value="Kelch motif"/>
    <property type="match status" value="1"/>
</dbReference>
<dbReference type="Gene3D" id="2.120.10.80">
    <property type="entry name" value="Kelch-type beta propeller"/>
    <property type="match status" value="1"/>
</dbReference>
<dbReference type="InterPro" id="IPR056734">
    <property type="entry name" value="NANM"/>
</dbReference>
<feature type="signal peptide" evidence="1">
    <location>
        <begin position="1"/>
        <end position="19"/>
    </location>
</feature>
<accession>A0ABS5IXR3</accession>